<evidence type="ECO:0000313" key="3">
    <source>
        <dbReference type="Proteomes" id="UP000314294"/>
    </source>
</evidence>
<name>A0A4Z2HYU4_9TELE</name>
<feature type="region of interest" description="Disordered" evidence="1">
    <location>
        <begin position="1"/>
        <end position="62"/>
    </location>
</feature>
<protein>
    <submittedName>
        <fullName evidence="2">Uncharacterized protein</fullName>
    </submittedName>
</protein>
<sequence>MFNPLAKRPGGGEGGPVGGAGCETIPSSDGEPRGQREQGNPQNKPPPVKASPPCCQGTAIEEDEQTRERCKKKLNLALKHHCHTFIVLQI</sequence>
<dbReference type="AlphaFoldDB" id="A0A4Z2HYU4"/>
<keyword evidence="3" id="KW-1185">Reference proteome</keyword>
<organism evidence="2 3">
    <name type="scientific">Liparis tanakae</name>
    <name type="common">Tanaka's snailfish</name>
    <dbReference type="NCBI Taxonomy" id="230148"/>
    <lineage>
        <taxon>Eukaryota</taxon>
        <taxon>Metazoa</taxon>
        <taxon>Chordata</taxon>
        <taxon>Craniata</taxon>
        <taxon>Vertebrata</taxon>
        <taxon>Euteleostomi</taxon>
        <taxon>Actinopterygii</taxon>
        <taxon>Neopterygii</taxon>
        <taxon>Teleostei</taxon>
        <taxon>Neoteleostei</taxon>
        <taxon>Acanthomorphata</taxon>
        <taxon>Eupercaria</taxon>
        <taxon>Perciformes</taxon>
        <taxon>Cottioidei</taxon>
        <taxon>Cottales</taxon>
        <taxon>Liparidae</taxon>
        <taxon>Liparis</taxon>
    </lineage>
</organism>
<feature type="compositionally biased region" description="Gly residues" evidence="1">
    <location>
        <begin position="9"/>
        <end position="21"/>
    </location>
</feature>
<gene>
    <name evidence="2" type="ORF">EYF80_018993</name>
</gene>
<reference evidence="2 3" key="1">
    <citation type="submission" date="2019-03" db="EMBL/GenBank/DDBJ databases">
        <title>First draft genome of Liparis tanakae, snailfish: a comprehensive survey of snailfish specific genes.</title>
        <authorList>
            <person name="Kim W."/>
            <person name="Song I."/>
            <person name="Jeong J.-H."/>
            <person name="Kim D."/>
            <person name="Kim S."/>
            <person name="Ryu S."/>
            <person name="Song J.Y."/>
            <person name="Lee S.K."/>
        </authorList>
    </citation>
    <scope>NUCLEOTIDE SEQUENCE [LARGE SCALE GENOMIC DNA]</scope>
    <source>
        <tissue evidence="2">Muscle</tissue>
    </source>
</reference>
<dbReference type="Proteomes" id="UP000314294">
    <property type="component" value="Unassembled WGS sequence"/>
</dbReference>
<dbReference type="EMBL" id="SRLO01000159">
    <property type="protein sequence ID" value="TNN70710.1"/>
    <property type="molecule type" value="Genomic_DNA"/>
</dbReference>
<accession>A0A4Z2HYU4</accession>
<proteinExistence type="predicted"/>
<comment type="caution">
    <text evidence="2">The sequence shown here is derived from an EMBL/GenBank/DDBJ whole genome shotgun (WGS) entry which is preliminary data.</text>
</comment>
<evidence type="ECO:0000256" key="1">
    <source>
        <dbReference type="SAM" id="MobiDB-lite"/>
    </source>
</evidence>
<evidence type="ECO:0000313" key="2">
    <source>
        <dbReference type="EMBL" id="TNN70710.1"/>
    </source>
</evidence>